<name>A0A9W6JLR7_9HYPH</name>
<evidence type="ECO:0000313" key="2">
    <source>
        <dbReference type="Proteomes" id="UP001143364"/>
    </source>
</evidence>
<keyword evidence="2" id="KW-1185">Reference proteome</keyword>
<reference evidence="1" key="1">
    <citation type="journal article" date="2014" name="Int. J. Syst. Evol. Microbiol.">
        <title>Complete genome sequence of Corynebacterium casei LMG S-19264T (=DSM 44701T), isolated from a smear-ripened cheese.</title>
        <authorList>
            <consortium name="US DOE Joint Genome Institute (JGI-PGF)"/>
            <person name="Walter F."/>
            <person name="Albersmeier A."/>
            <person name="Kalinowski J."/>
            <person name="Ruckert C."/>
        </authorList>
    </citation>
    <scope>NUCLEOTIDE SEQUENCE</scope>
    <source>
        <strain evidence="1">VKM B-2555</strain>
    </source>
</reference>
<dbReference type="RefSeq" id="WP_271205854.1">
    <property type="nucleotide sequence ID" value="NZ_BSFK01000016.1"/>
</dbReference>
<protein>
    <recommendedName>
        <fullName evidence="3">Phage gp6-like head-tail connector protein</fullName>
    </recommendedName>
</protein>
<organism evidence="1 2">
    <name type="scientific">Methylopila jiangsuensis</name>
    <dbReference type="NCBI Taxonomy" id="586230"/>
    <lineage>
        <taxon>Bacteria</taxon>
        <taxon>Pseudomonadati</taxon>
        <taxon>Pseudomonadota</taxon>
        <taxon>Alphaproteobacteria</taxon>
        <taxon>Hyphomicrobiales</taxon>
        <taxon>Methylopilaceae</taxon>
        <taxon>Methylopila</taxon>
    </lineage>
</organism>
<dbReference type="EMBL" id="BSFK01000016">
    <property type="protein sequence ID" value="GLK78034.1"/>
    <property type="molecule type" value="Genomic_DNA"/>
</dbReference>
<evidence type="ECO:0000313" key="1">
    <source>
        <dbReference type="EMBL" id="GLK78034.1"/>
    </source>
</evidence>
<sequence length="211" mass="22656">MNSVIVVTPSAPLVSVADAKLWSPVLAGDDDGRIAALLACAQAALDPPSWLGSTLGEAVLEVRWPGLPRFGPVRLPYGPATEVVSVAYDDPDGVEQTVDPFIYRLFGAGTVRAELGLRHRQSWPFVACGNDAVRVRYKAGYPINDPHLIPAKHAIVLSAVQLRSLSTDDLALRSVDVDGVESRTFTVSDAAEKLVRNAVENLLSGYRVWAV</sequence>
<accession>A0A9W6JLR7</accession>
<gene>
    <name evidence="1" type="ORF">GCM10008171_32880</name>
</gene>
<comment type="caution">
    <text evidence="1">The sequence shown here is derived from an EMBL/GenBank/DDBJ whole genome shotgun (WGS) entry which is preliminary data.</text>
</comment>
<dbReference type="Proteomes" id="UP001143364">
    <property type="component" value="Unassembled WGS sequence"/>
</dbReference>
<reference evidence="1" key="2">
    <citation type="submission" date="2023-01" db="EMBL/GenBank/DDBJ databases">
        <authorList>
            <person name="Sun Q."/>
            <person name="Evtushenko L."/>
        </authorList>
    </citation>
    <scope>NUCLEOTIDE SEQUENCE</scope>
    <source>
        <strain evidence="1">VKM B-2555</strain>
    </source>
</reference>
<dbReference type="AlphaFoldDB" id="A0A9W6JLR7"/>
<evidence type="ECO:0008006" key="3">
    <source>
        <dbReference type="Google" id="ProtNLM"/>
    </source>
</evidence>
<proteinExistence type="predicted"/>